<dbReference type="Proteomes" id="UP000036834">
    <property type="component" value="Unassembled WGS sequence"/>
</dbReference>
<name>A0A0K9YN99_9BACL</name>
<proteinExistence type="predicted"/>
<evidence type="ECO:0000313" key="4">
    <source>
        <dbReference type="Proteomes" id="UP000319578"/>
    </source>
</evidence>
<dbReference type="EMBL" id="LGIQ01000009">
    <property type="protein sequence ID" value="KNB70218.1"/>
    <property type="molecule type" value="Genomic_DNA"/>
</dbReference>
<comment type="caution">
    <text evidence="2">The sequence shown here is derived from an EMBL/GenBank/DDBJ whole genome shotgun (WGS) entry which is preliminary data.</text>
</comment>
<organism evidence="2 3">
    <name type="scientific">Brevibacillus reuszeri</name>
    <dbReference type="NCBI Taxonomy" id="54915"/>
    <lineage>
        <taxon>Bacteria</taxon>
        <taxon>Bacillati</taxon>
        <taxon>Bacillota</taxon>
        <taxon>Bacilli</taxon>
        <taxon>Bacillales</taxon>
        <taxon>Paenibacillaceae</taxon>
        <taxon>Brevibacillus</taxon>
    </lineage>
</organism>
<dbReference type="AlphaFoldDB" id="A0A0K9YN99"/>
<evidence type="ECO:0000313" key="2">
    <source>
        <dbReference type="EMBL" id="KNB70218.1"/>
    </source>
</evidence>
<gene>
    <name evidence="2" type="ORF">ADS79_14715</name>
    <name evidence="1" type="ORF">BRE01_60360</name>
</gene>
<reference evidence="1 4" key="3">
    <citation type="submission" date="2019-06" db="EMBL/GenBank/DDBJ databases">
        <title>Whole genome shotgun sequence of Brevibacillus reuszeri NBRC 15719.</title>
        <authorList>
            <person name="Hosoyama A."/>
            <person name="Uohara A."/>
            <person name="Ohji S."/>
            <person name="Ichikawa N."/>
        </authorList>
    </citation>
    <scope>NUCLEOTIDE SEQUENCE [LARGE SCALE GENOMIC DNA]</scope>
    <source>
        <strain evidence="1 4">NBRC 15719</strain>
    </source>
</reference>
<evidence type="ECO:0000313" key="1">
    <source>
        <dbReference type="EMBL" id="GED72334.1"/>
    </source>
</evidence>
<evidence type="ECO:0000313" key="3">
    <source>
        <dbReference type="Proteomes" id="UP000036834"/>
    </source>
</evidence>
<sequence length="83" mass="9491">MTAILAPFIQWVIECKTDKEAAKKEGMDEIIPWGQNYLNENRVVLDEETQMALDTLNEYDASQKSAQDAAHLIDTMSKIFKNK</sequence>
<protein>
    <submittedName>
        <fullName evidence="2">Uncharacterized protein</fullName>
    </submittedName>
</protein>
<reference evidence="2" key="2">
    <citation type="submission" date="2015-07" db="EMBL/GenBank/DDBJ databases">
        <title>MeaNS - Measles Nucleotide Surveillance Program.</title>
        <authorList>
            <person name="Tran T."/>
            <person name="Druce J."/>
        </authorList>
    </citation>
    <scope>NUCLEOTIDE SEQUENCE</scope>
    <source>
        <strain evidence="2">DSM 9887</strain>
    </source>
</reference>
<dbReference type="STRING" id="54915.ADS79_14715"/>
<dbReference type="RefSeq" id="WP_049739187.1">
    <property type="nucleotide sequence ID" value="NZ_BJON01000028.1"/>
</dbReference>
<accession>A0A0K9YN99</accession>
<dbReference type="Proteomes" id="UP000319578">
    <property type="component" value="Unassembled WGS sequence"/>
</dbReference>
<dbReference type="EMBL" id="BJON01000028">
    <property type="protein sequence ID" value="GED72334.1"/>
    <property type="molecule type" value="Genomic_DNA"/>
</dbReference>
<reference evidence="3" key="1">
    <citation type="submission" date="2015-07" db="EMBL/GenBank/DDBJ databases">
        <title>Genome sequencing project for genomic taxonomy and phylogenomics of Bacillus-like bacteria.</title>
        <authorList>
            <person name="Liu B."/>
            <person name="Wang J."/>
            <person name="Zhu Y."/>
            <person name="Liu G."/>
            <person name="Chen Q."/>
            <person name="Chen Z."/>
            <person name="Lan J."/>
            <person name="Che J."/>
            <person name="Ge C."/>
            <person name="Shi H."/>
            <person name="Pan Z."/>
            <person name="Liu X."/>
        </authorList>
    </citation>
    <scope>NUCLEOTIDE SEQUENCE [LARGE SCALE GENOMIC DNA]</scope>
    <source>
        <strain evidence="3">DSM 9887</strain>
    </source>
</reference>
<dbReference type="PATRIC" id="fig|54915.3.peg.1937"/>
<keyword evidence="4" id="KW-1185">Reference proteome</keyword>